<gene>
    <name evidence="2" type="ORF">K450DRAFT_264180</name>
</gene>
<reference evidence="2" key="1">
    <citation type="submission" date="2021-06" db="EMBL/GenBank/DDBJ databases">
        <authorList>
            <consortium name="DOE Joint Genome Institute"/>
            <person name="Mondo S.J."/>
            <person name="Amses K.R."/>
            <person name="Simmons D.R."/>
            <person name="Longcore J.E."/>
            <person name="Seto K."/>
            <person name="Alves G.H."/>
            <person name="Bonds A.E."/>
            <person name="Quandt C.A."/>
            <person name="Davis W.J."/>
            <person name="Chang Y."/>
            <person name="Letcher P.M."/>
            <person name="Powell M.J."/>
            <person name="Kuo A."/>
            <person name="Labutti K."/>
            <person name="Pangilinan J."/>
            <person name="Andreopoulos W."/>
            <person name="Tritt A."/>
            <person name="Riley R."/>
            <person name="Hundley H."/>
            <person name="Johnson J."/>
            <person name="Lipzen A."/>
            <person name="Barry K."/>
            <person name="Berbee M.L."/>
            <person name="Buchler N.E."/>
            <person name="Grigoriev I.V."/>
            <person name="Spatafora J.W."/>
            <person name="Stajich J.E."/>
            <person name="James T.Y."/>
        </authorList>
    </citation>
    <scope>NUCLEOTIDE SEQUENCE</scope>
    <source>
        <strain evidence="2">AG</strain>
    </source>
</reference>
<feature type="chain" id="PRO_5042207797" evidence="1">
    <location>
        <begin position="19"/>
        <end position="116"/>
    </location>
</feature>
<dbReference type="GeneID" id="75918109"/>
<dbReference type="RefSeq" id="XP_051439890.1">
    <property type="nucleotide sequence ID" value="XM_051592767.1"/>
</dbReference>
<protein>
    <submittedName>
        <fullName evidence="2">Uncharacterized protein</fullName>
    </submittedName>
</protein>
<feature type="signal peptide" evidence="1">
    <location>
        <begin position="1"/>
        <end position="18"/>
    </location>
</feature>
<evidence type="ECO:0000256" key="1">
    <source>
        <dbReference type="SAM" id="SignalP"/>
    </source>
</evidence>
<reference evidence="2" key="2">
    <citation type="journal article" date="2022" name="Proc. Natl. Acad. Sci. U.S.A.">
        <title>Diploid-dominant life cycles characterize the early evolution of Fungi.</title>
        <authorList>
            <person name="Amses K.R."/>
            <person name="Simmons D.R."/>
            <person name="Longcore J.E."/>
            <person name="Mondo S.J."/>
            <person name="Seto K."/>
            <person name="Jeronimo G.H."/>
            <person name="Bonds A.E."/>
            <person name="Quandt C.A."/>
            <person name="Davis W.J."/>
            <person name="Chang Y."/>
            <person name="Federici B.A."/>
            <person name="Kuo A."/>
            <person name="LaButti K."/>
            <person name="Pangilinan J."/>
            <person name="Andreopoulos W."/>
            <person name="Tritt A."/>
            <person name="Riley R."/>
            <person name="Hundley H."/>
            <person name="Johnson J."/>
            <person name="Lipzen A."/>
            <person name="Barry K."/>
            <person name="Lang B.F."/>
            <person name="Cuomo C.A."/>
            <person name="Buchler N.E."/>
            <person name="Grigoriev I.V."/>
            <person name="Spatafora J.W."/>
            <person name="Stajich J.E."/>
            <person name="James T.Y."/>
        </authorList>
    </citation>
    <scope>NUCLEOTIDE SEQUENCE</scope>
    <source>
        <strain evidence="2">AG</strain>
    </source>
</reference>
<keyword evidence="1" id="KW-0732">Signal</keyword>
<dbReference type="EMBL" id="MU621078">
    <property type="protein sequence ID" value="KAI8574883.1"/>
    <property type="molecule type" value="Genomic_DNA"/>
</dbReference>
<evidence type="ECO:0000313" key="3">
    <source>
        <dbReference type="Proteomes" id="UP001206595"/>
    </source>
</evidence>
<organism evidence="2 3">
    <name type="scientific">Umbelopsis ramanniana AG</name>
    <dbReference type="NCBI Taxonomy" id="1314678"/>
    <lineage>
        <taxon>Eukaryota</taxon>
        <taxon>Fungi</taxon>
        <taxon>Fungi incertae sedis</taxon>
        <taxon>Mucoromycota</taxon>
        <taxon>Mucoromycotina</taxon>
        <taxon>Umbelopsidomycetes</taxon>
        <taxon>Umbelopsidales</taxon>
        <taxon>Umbelopsidaceae</taxon>
        <taxon>Umbelopsis</taxon>
    </lineage>
</organism>
<name>A0AAD5DZJ9_UMBRA</name>
<proteinExistence type="predicted"/>
<comment type="caution">
    <text evidence="2">The sequence shown here is derived from an EMBL/GenBank/DDBJ whole genome shotgun (WGS) entry which is preliminary data.</text>
</comment>
<sequence length="116" mass="12495">MYVAQVLVFTGLLASVNAYSLLLCTGEDFIGTCKTYSGTTTKDGNCVDWSSTSLNDKVESFYYQDSSCASIQFFQDKQCSGTSLGISTGPWQKIVTSTAGKTMSSAWIDNLGCYSP</sequence>
<keyword evidence="3" id="KW-1185">Reference proteome</keyword>
<dbReference type="Proteomes" id="UP001206595">
    <property type="component" value="Unassembled WGS sequence"/>
</dbReference>
<accession>A0AAD5DZJ9</accession>
<dbReference type="AlphaFoldDB" id="A0AAD5DZJ9"/>
<evidence type="ECO:0000313" key="2">
    <source>
        <dbReference type="EMBL" id="KAI8574883.1"/>
    </source>
</evidence>